<feature type="transmembrane region" description="Helical" evidence="1">
    <location>
        <begin position="68"/>
        <end position="86"/>
    </location>
</feature>
<feature type="transmembrane region" description="Helical" evidence="1">
    <location>
        <begin position="36"/>
        <end position="56"/>
    </location>
</feature>
<keyword evidence="3" id="KW-1185">Reference proteome</keyword>
<organism evidence="2 3">
    <name type="scientific">Mesorhizobium alhagi CCNWXJ12-2</name>
    <dbReference type="NCBI Taxonomy" id="1107882"/>
    <lineage>
        <taxon>Bacteria</taxon>
        <taxon>Pseudomonadati</taxon>
        <taxon>Pseudomonadota</taxon>
        <taxon>Alphaproteobacteria</taxon>
        <taxon>Hyphomicrobiales</taxon>
        <taxon>Phyllobacteriaceae</taxon>
        <taxon>Allomesorhizobium</taxon>
    </lineage>
</organism>
<proteinExistence type="predicted"/>
<accession>H0HYH0</accession>
<sequence length="99" mass="10478">MPGVTTSKSAGNRCIFGRPARIGKGDSNMPQVAQPFFKTGIVWLIVGIAIGLHMGISGDHRAFPAHAHINLLGWVTSTLFGGYCALNPAKAQRKLAVAH</sequence>
<keyword evidence="1" id="KW-0472">Membrane</keyword>
<keyword evidence="1" id="KW-1133">Transmembrane helix</keyword>
<reference evidence="2 3" key="1">
    <citation type="journal article" date="2012" name="J. Bacteriol.">
        <title>Draft Genome Sequence of Mesorhizobium alhagi CCNWXJ12-2T, a Novel Salt-Resistant Species Isolated from the Desert of Northwestern China.</title>
        <authorList>
            <person name="Zhou M."/>
            <person name="Chen W."/>
            <person name="Chen H."/>
            <person name="Wei G."/>
        </authorList>
    </citation>
    <scope>NUCLEOTIDE SEQUENCE [LARGE SCALE GENOMIC DNA]</scope>
    <source>
        <strain evidence="2 3">CCNWXJ12-2</strain>
    </source>
</reference>
<dbReference type="EMBL" id="AHAM01000219">
    <property type="protein sequence ID" value="EHK54228.1"/>
    <property type="molecule type" value="Genomic_DNA"/>
</dbReference>
<evidence type="ECO:0000313" key="2">
    <source>
        <dbReference type="EMBL" id="EHK54228.1"/>
    </source>
</evidence>
<protein>
    <submittedName>
        <fullName evidence="2">Putative signal peptide protein</fullName>
    </submittedName>
</protein>
<keyword evidence="1" id="KW-0812">Transmembrane</keyword>
<dbReference type="AlphaFoldDB" id="H0HYH0"/>
<evidence type="ECO:0000313" key="3">
    <source>
        <dbReference type="Proteomes" id="UP000003250"/>
    </source>
</evidence>
<dbReference type="Proteomes" id="UP000003250">
    <property type="component" value="Unassembled WGS sequence"/>
</dbReference>
<evidence type="ECO:0000256" key="1">
    <source>
        <dbReference type="SAM" id="Phobius"/>
    </source>
</evidence>
<name>H0HYH0_9HYPH</name>
<gene>
    <name evidence="2" type="ORF">MAXJ12_26253</name>
</gene>